<name>A0ABW7NQR5_9PSED</name>
<evidence type="ECO:0000313" key="2">
    <source>
        <dbReference type="Proteomes" id="UP001610657"/>
    </source>
</evidence>
<accession>A0ABW7NQR5</accession>
<evidence type="ECO:0000313" key="1">
    <source>
        <dbReference type="EMBL" id="MFH7517184.1"/>
    </source>
</evidence>
<dbReference type="EMBL" id="JAVCQK010000011">
    <property type="protein sequence ID" value="MFH7517184.1"/>
    <property type="molecule type" value="Genomic_DNA"/>
</dbReference>
<dbReference type="GeneID" id="96218626"/>
<gene>
    <name evidence="1" type="ORF">RA271_18595</name>
</gene>
<reference evidence="1 2" key="1">
    <citation type="submission" date="2023-08" db="EMBL/GenBank/DDBJ databases">
        <title>Genomic and mutational analysis of Pseudomonas syringae pv. tagetis EB037 pathogenicity on sunflower.</title>
        <authorList>
            <person name="Maul J.E."/>
        </authorList>
    </citation>
    <scope>NUCLEOTIDE SEQUENCE [LARGE SCALE GENOMIC DNA]</scope>
    <source>
        <strain evidence="1 2">EB037_T1</strain>
    </source>
</reference>
<protein>
    <submittedName>
        <fullName evidence="1">Uncharacterized protein</fullName>
    </submittedName>
</protein>
<dbReference type="RefSeq" id="WP_055005142.1">
    <property type="nucleotide sequence ID" value="NZ_CP092923.1"/>
</dbReference>
<keyword evidence="2" id="KW-1185">Reference proteome</keyword>
<organism evidence="1 2">
    <name type="scientific">Pseudomonas syringae pv. tagetis</name>
    <dbReference type="NCBI Taxonomy" id="129140"/>
    <lineage>
        <taxon>Bacteria</taxon>
        <taxon>Pseudomonadati</taxon>
        <taxon>Pseudomonadota</taxon>
        <taxon>Gammaproteobacteria</taxon>
        <taxon>Pseudomonadales</taxon>
        <taxon>Pseudomonadaceae</taxon>
        <taxon>Pseudomonas</taxon>
    </lineage>
</organism>
<dbReference type="Proteomes" id="UP001610657">
    <property type="component" value="Unassembled WGS sequence"/>
</dbReference>
<sequence length="170" mass="19062">MAAETQNFSAWMRAADIQASISRCREIFNSGVFNDGNKAGVLFESAVTHLLIHLNDLLQKANIDKRRISFVEDVEVTDSVTDVTDLVRACRNAACHVTSGEHKIDAGKFTFCVAAGVGPKHFVINGKEMGCEYADDIAIYYGVNRLYIRRHLLRSFEAVLVMYDNPESRW</sequence>
<comment type="caution">
    <text evidence="1">The sequence shown here is derived from an EMBL/GenBank/DDBJ whole genome shotgun (WGS) entry which is preliminary data.</text>
</comment>
<proteinExistence type="predicted"/>